<dbReference type="FunFam" id="3.40.50.12780:FF:000025">
    <property type="entry name" value="luciferin 4-monooxygenase"/>
    <property type="match status" value="1"/>
</dbReference>
<dbReference type="PANTHER" id="PTHR24096:SF353">
    <property type="entry name" value="GH16244P-RELATED"/>
    <property type="match status" value="1"/>
</dbReference>
<reference evidence="5" key="2">
    <citation type="submission" date="2010-05" db="EMBL/GenBank/DDBJ databases">
        <authorList>
            <person name="Almeida L.G."/>
            <person name="Nicolas M.F."/>
            <person name="Souza R.C."/>
            <person name="Vasconcelos A.T.R."/>
        </authorList>
    </citation>
    <scope>NUCLEOTIDE SEQUENCE</scope>
</reference>
<feature type="domain" description="AMP-dependent synthetase/ligase" evidence="3">
    <location>
        <begin position="63"/>
        <end position="426"/>
    </location>
</feature>
<dbReference type="InterPro" id="IPR042099">
    <property type="entry name" value="ANL_N_sf"/>
</dbReference>
<dbReference type="Proteomes" id="UP000000673">
    <property type="component" value="Unassembled WGS sequence"/>
</dbReference>
<feature type="domain" description="AMP-binding enzyme C-terminal" evidence="4">
    <location>
        <begin position="477"/>
        <end position="559"/>
    </location>
</feature>
<dbReference type="InterPro" id="IPR025110">
    <property type="entry name" value="AMP-bd_C"/>
</dbReference>
<gene>
    <name evidence="5" type="ORF">AND_000371</name>
</gene>
<evidence type="ECO:0000313" key="7">
    <source>
        <dbReference type="Proteomes" id="UP000000673"/>
    </source>
</evidence>
<evidence type="ECO:0000313" key="5">
    <source>
        <dbReference type="EMBL" id="ETN67808.1"/>
    </source>
</evidence>
<reference evidence="5 7" key="1">
    <citation type="journal article" date="2010" name="BMC Genomics">
        <title>Combination of measures distinguishes pre-miRNAs from other stem-loops in the genome of the newly sequenced Anopheles darlingi.</title>
        <authorList>
            <person name="Mendes N.D."/>
            <person name="Freitas A.T."/>
            <person name="Vasconcelos A.T."/>
            <person name="Sagot M.F."/>
        </authorList>
    </citation>
    <scope>NUCLEOTIDE SEQUENCE</scope>
</reference>
<dbReference type="Gene3D" id="3.30.300.30">
    <property type="match status" value="1"/>
</dbReference>
<dbReference type="AlphaFoldDB" id="W5JW76"/>
<keyword evidence="5" id="KW-0503">Monooxygenase</keyword>
<comment type="subcellular location">
    <subcellularLocation>
        <location evidence="1">Peroxisome</location>
    </subcellularLocation>
</comment>
<dbReference type="SUPFAM" id="SSF56801">
    <property type="entry name" value="Acetyl-CoA synthetase-like"/>
    <property type="match status" value="1"/>
</dbReference>
<name>W5JW76_ANODA</name>
<dbReference type="GO" id="GO:0004497">
    <property type="term" value="F:monooxygenase activity"/>
    <property type="evidence" value="ECO:0007669"/>
    <property type="project" value="UniProtKB-KW"/>
</dbReference>
<dbReference type="PROSITE" id="PS00455">
    <property type="entry name" value="AMP_BINDING"/>
    <property type="match status" value="1"/>
</dbReference>
<dbReference type="HOGENOM" id="CLU_000022_59_2_1"/>
<dbReference type="PANTHER" id="PTHR24096">
    <property type="entry name" value="LONG-CHAIN-FATTY-ACID--COA LIGASE"/>
    <property type="match status" value="1"/>
</dbReference>
<dbReference type="GO" id="GO:0005777">
    <property type="term" value="C:peroxisome"/>
    <property type="evidence" value="ECO:0007669"/>
    <property type="project" value="UniProtKB-SubCell"/>
</dbReference>
<dbReference type="STRING" id="43151.W5JW76"/>
<evidence type="ECO:0000256" key="1">
    <source>
        <dbReference type="ARBA" id="ARBA00004275"/>
    </source>
</evidence>
<dbReference type="OMA" id="AKRNSIY"/>
<dbReference type="InterPro" id="IPR020845">
    <property type="entry name" value="AMP-binding_CS"/>
</dbReference>
<dbReference type="EMBL" id="ADMH02000109">
    <property type="protein sequence ID" value="ETN67808.1"/>
    <property type="molecule type" value="Genomic_DNA"/>
</dbReference>
<dbReference type="GO" id="GO:0004467">
    <property type="term" value="F:long-chain fatty acid-CoA ligase activity"/>
    <property type="evidence" value="ECO:0007669"/>
    <property type="project" value="TreeGrafter"/>
</dbReference>
<keyword evidence="7" id="KW-1185">Reference proteome</keyword>
<evidence type="ECO:0000313" key="6">
    <source>
        <dbReference type="EnsemblMetazoa" id="ADAC000371-PA"/>
    </source>
</evidence>
<evidence type="ECO:0000259" key="4">
    <source>
        <dbReference type="Pfam" id="PF13193"/>
    </source>
</evidence>
<dbReference type="GO" id="GO:0046949">
    <property type="term" value="P:fatty-acyl-CoA biosynthetic process"/>
    <property type="evidence" value="ECO:0007669"/>
    <property type="project" value="TreeGrafter"/>
</dbReference>
<proteinExistence type="predicted"/>
<keyword evidence="5" id="KW-0560">Oxidoreductase</keyword>
<dbReference type="Pfam" id="PF13193">
    <property type="entry name" value="AMP-binding_C"/>
    <property type="match status" value="1"/>
</dbReference>
<dbReference type="eggNOG" id="KOG1176">
    <property type="taxonomic scope" value="Eukaryota"/>
</dbReference>
<dbReference type="InterPro" id="IPR000873">
    <property type="entry name" value="AMP-dep_synth/lig_dom"/>
</dbReference>
<keyword evidence="2" id="KW-0576">Peroxisome</keyword>
<dbReference type="VEuPathDB" id="VectorBase:ADAR2_010602"/>
<accession>W5JW76</accession>
<reference evidence="6" key="4">
    <citation type="submission" date="2015-06" db="UniProtKB">
        <authorList>
            <consortium name="EnsemblMetazoa"/>
        </authorList>
    </citation>
    <scope>IDENTIFICATION</scope>
</reference>
<sequence>MQIPAASSGEQRVGSSYDPIGRIWSGPRTPRTLNVNQSLGQLVLSSLRSADPAHVTQIGGGKTAGGDDVRVTCGEMYERTVRCAQRLQGLGYGPGTMAALASANSVHVAPVMFACFTLGITVNTLDSSFESGEFRHMFGITRPVLVFCQHDIIEKARAGARAANLEPRFVVFGDGDGNEEVKQGMPVTQHDYLRVEQLLEPTGQEQEFVPPTLDDPASQLAVILCSSGTTGLSKGVSYTHSFCIANMPTLWPTDPTDRILAFSSLYWLSGFAVLLLGTIHRATRIITTERFSEELALTMLERHHITMAFFPPFHLNLLLSEPRFATTDLSALRLLLCGGARVSGDLYRRLRGALPAGTALQIGYGMSESSLVTLTDPVGPYRDDTVGTLQPHTDAQIIDPDSGRPVGVNEPGEVLLRVQYPFAGYYGDPDATRATMTADGWIRTGDIGYFDDGGRLYIVDRRKDIIKYSGFQISPTELEAIIKQLPGVLECCVVGLPEQSGNELPAAAVIRSPAATGGAATVLTESVVEQFVQERVSASKRLRGGVFFVDALPLTPSGKVIRRKCLEQVLALLAGTRPSG</sequence>
<dbReference type="EnsemblMetazoa" id="ADAC000371-RA">
    <property type="protein sequence ID" value="ADAC000371-PA"/>
    <property type="gene ID" value="ADAC000371"/>
</dbReference>
<dbReference type="Pfam" id="PF00501">
    <property type="entry name" value="AMP-binding"/>
    <property type="match status" value="1"/>
</dbReference>
<dbReference type="VEuPathDB" id="VectorBase:ADAC000371"/>
<dbReference type="InterPro" id="IPR045851">
    <property type="entry name" value="AMP-bd_C_sf"/>
</dbReference>
<evidence type="ECO:0000256" key="2">
    <source>
        <dbReference type="ARBA" id="ARBA00023140"/>
    </source>
</evidence>
<protein>
    <submittedName>
        <fullName evidence="5">Luciferin 4-monooxygenase</fullName>
    </submittedName>
</protein>
<organism evidence="5">
    <name type="scientific">Anopheles darlingi</name>
    <name type="common">Mosquito</name>
    <dbReference type="NCBI Taxonomy" id="43151"/>
    <lineage>
        <taxon>Eukaryota</taxon>
        <taxon>Metazoa</taxon>
        <taxon>Ecdysozoa</taxon>
        <taxon>Arthropoda</taxon>
        <taxon>Hexapoda</taxon>
        <taxon>Insecta</taxon>
        <taxon>Pterygota</taxon>
        <taxon>Neoptera</taxon>
        <taxon>Endopterygota</taxon>
        <taxon>Diptera</taxon>
        <taxon>Nematocera</taxon>
        <taxon>Culicoidea</taxon>
        <taxon>Culicidae</taxon>
        <taxon>Anophelinae</taxon>
        <taxon>Anopheles</taxon>
    </lineage>
</organism>
<reference evidence="5" key="3">
    <citation type="journal article" date="2013" name="Nucleic Acids Res.">
        <title>The genome of Anopheles darlingi, the main neotropical malaria vector.</title>
        <authorList>
            <person name="Marinotti O."/>
            <person name="Cerqueira G.C."/>
            <person name="de Almeida L.G."/>
            <person name="Ferro M.I."/>
            <person name="Loreto E.L."/>
            <person name="Zaha A."/>
            <person name="Teixeira S.M."/>
            <person name="Wespiser A.R."/>
            <person name="Almeida E Silva A."/>
            <person name="Schlindwein A.D."/>
            <person name="Pacheco A.C."/>
            <person name="Silva A.L."/>
            <person name="Graveley B.R."/>
            <person name="Walenz B.P."/>
            <person name="Lima Bde A."/>
            <person name="Ribeiro C.A."/>
            <person name="Nunes-Silva C.G."/>
            <person name="de Carvalho C.R."/>
            <person name="Soares C.M."/>
            <person name="de Menezes C.B."/>
            <person name="Matiolli C."/>
            <person name="Caffrey D."/>
            <person name="Araujo D.A."/>
            <person name="de Oliveira D.M."/>
            <person name="Golenbock D."/>
            <person name="Grisard E.C."/>
            <person name="Fantinatti-Garboggini F."/>
            <person name="de Carvalho F.M."/>
            <person name="Barcellos F.G."/>
            <person name="Prosdocimi F."/>
            <person name="May G."/>
            <person name="Azevedo Junior G.M."/>
            <person name="Guimaraes G.M."/>
            <person name="Goldman G.H."/>
            <person name="Padilha I.Q."/>
            <person name="Batista Jda S."/>
            <person name="Ferro J.A."/>
            <person name="Ribeiro J.M."/>
            <person name="Fietto J.L."/>
            <person name="Dabbas K.M."/>
            <person name="Cerdeira L."/>
            <person name="Agnez-Lima L.F."/>
            <person name="Brocchi M."/>
            <person name="de Carvalho M.O."/>
            <person name="Teixeira Mde M."/>
            <person name="Diniz Maia Mde M."/>
            <person name="Goldman M.H."/>
            <person name="Cruz Schneider M.P."/>
            <person name="Felipe M.S."/>
            <person name="Hungria M."/>
            <person name="Nicolas M.F."/>
            <person name="Pereira M."/>
            <person name="Montes M.A."/>
            <person name="Cantao M.E."/>
            <person name="Vincentz M."/>
            <person name="Rafael M.S."/>
            <person name="Silverman N."/>
            <person name="Stoco P.H."/>
            <person name="Souza R.C."/>
            <person name="Vicentini R."/>
            <person name="Gazzinelli R.T."/>
            <person name="Neves Rde O."/>
            <person name="Silva R."/>
            <person name="Astolfi-Filho S."/>
            <person name="Maciel T.E."/>
            <person name="Urmenyi T.P."/>
            <person name="Tadei W.P."/>
            <person name="Camargo E.P."/>
            <person name="de Vasconcelos A.T."/>
        </authorList>
    </citation>
    <scope>NUCLEOTIDE SEQUENCE</scope>
</reference>
<dbReference type="Gene3D" id="3.40.50.12780">
    <property type="entry name" value="N-terminal domain of ligase-like"/>
    <property type="match status" value="1"/>
</dbReference>
<evidence type="ECO:0000259" key="3">
    <source>
        <dbReference type="Pfam" id="PF00501"/>
    </source>
</evidence>